<keyword evidence="3" id="KW-0328">Glycosyltransferase</keyword>
<dbReference type="GO" id="GO:0005829">
    <property type="term" value="C:cytosol"/>
    <property type="evidence" value="ECO:0007669"/>
    <property type="project" value="TreeGrafter"/>
</dbReference>
<dbReference type="InterPro" id="IPR006048">
    <property type="entry name" value="A-amylase/branching_C"/>
</dbReference>
<dbReference type="EC" id="2.4.1.18" evidence="3"/>
<sequence length="171" mass="19322">MWAHPGKKLLFMGGEIAQWNEWNHDTSLDWGLLDFPLHAGMHALIRDLNSLYRSHPALHEVDFEPAGFEWIAPDDAECSVVAFVRWARDRSRAILYVGNFTPVVRDGYRIGVPMAGAYRERLNTDSQFYGGSNVGNGLEPVYAQPVPAHGRNWSLNLTLPPLAALYFEWLA</sequence>
<dbReference type="SUPFAM" id="SSF51445">
    <property type="entry name" value="(Trans)glycosidases"/>
    <property type="match status" value="1"/>
</dbReference>
<dbReference type="GO" id="GO:0005978">
    <property type="term" value="P:glycogen biosynthetic process"/>
    <property type="evidence" value="ECO:0007669"/>
    <property type="project" value="TreeGrafter"/>
</dbReference>
<dbReference type="EMBL" id="FLQX01000005">
    <property type="protein sequence ID" value="SBT03423.1"/>
    <property type="molecule type" value="Genomic_DNA"/>
</dbReference>
<reference evidence="3 4" key="1">
    <citation type="submission" date="2016-06" db="EMBL/GenBank/DDBJ databases">
        <authorList>
            <person name="Kjaerup R.B."/>
            <person name="Dalgaard T.S."/>
            <person name="Juul-Madsen H.R."/>
        </authorList>
    </citation>
    <scope>NUCLEOTIDE SEQUENCE [LARGE SCALE GENOMIC DNA]</scope>
    <source>
        <strain evidence="3">3</strain>
    </source>
</reference>
<keyword evidence="3" id="KW-0808">Transferase</keyword>
<evidence type="ECO:0000313" key="4">
    <source>
        <dbReference type="Proteomes" id="UP000199169"/>
    </source>
</evidence>
<dbReference type="AlphaFoldDB" id="A0A1A8XHK9"/>
<evidence type="ECO:0000259" key="2">
    <source>
        <dbReference type="Pfam" id="PF02806"/>
    </source>
</evidence>
<dbReference type="Gene3D" id="3.20.20.80">
    <property type="entry name" value="Glycosidases"/>
    <property type="match status" value="1"/>
</dbReference>
<dbReference type="Gene3D" id="2.60.40.1180">
    <property type="entry name" value="Golgi alpha-mannosidase II"/>
    <property type="match status" value="1"/>
</dbReference>
<keyword evidence="4" id="KW-1185">Reference proteome</keyword>
<dbReference type="InterPro" id="IPR013780">
    <property type="entry name" value="Glyco_hydro_b"/>
</dbReference>
<dbReference type="SUPFAM" id="SSF51011">
    <property type="entry name" value="Glycosyl hydrolase domain"/>
    <property type="match status" value="1"/>
</dbReference>
<feature type="domain" description="Alpha-amylase/branching enzyme C-terminal all beta" evidence="2">
    <location>
        <begin position="70"/>
        <end position="168"/>
    </location>
</feature>
<accession>A0A1A8XHK9</accession>
<dbReference type="GO" id="GO:0043169">
    <property type="term" value="F:cation binding"/>
    <property type="evidence" value="ECO:0007669"/>
    <property type="project" value="InterPro"/>
</dbReference>
<organism evidence="3 4">
    <name type="scientific">Candidatus Accumulibacter aalborgensis</name>
    <dbReference type="NCBI Taxonomy" id="1860102"/>
    <lineage>
        <taxon>Bacteria</taxon>
        <taxon>Pseudomonadati</taxon>
        <taxon>Pseudomonadota</taxon>
        <taxon>Betaproteobacteria</taxon>
        <taxon>Candidatus Accumulibacter</taxon>
    </lineage>
</organism>
<evidence type="ECO:0000313" key="3">
    <source>
        <dbReference type="EMBL" id="SBT03423.1"/>
    </source>
</evidence>
<evidence type="ECO:0000256" key="1">
    <source>
        <dbReference type="ARBA" id="ARBA00023277"/>
    </source>
</evidence>
<dbReference type="Proteomes" id="UP000199169">
    <property type="component" value="Unassembled WGS sequence"/>
</dbReference>
<dbReference type="STRING" id="1860102.ACCAA_1020001"/>
<gene>
    <name evidence="3" type="ORF">ACCAA_1020001</name>
</gene>
<name>A0A1A8XHK9_9PROT</name>
<dbReference type="PANTHER" id="PTHR43651:SF3">
    <property type="entry name" value="1,4-ALPHA-GLUCAN-BRANCHING ENZYME"/>
    <property type="match status" value="1"/>
</dbReference>
<proteinExistence type="predicted"/>
<dbReference type="InterPro" id="IPR017853">
    <property type="entry name" value="GH"/>
</dbReference>
<dbReference type="Pfam" id="PF02806">
    <property type="entry name" value="Alpha-amylase_C"/>
    <property type="match status" value="1"/>
</dbReference>
<dbReference type="GO" id="GO:0003844">
    <property type="term" value="F:1,4-alpha-glucan branching enzyme activity"/>
    <property type="evidence" value="ECO:0007669"/>
    <property type="project" value="UniProtKB-EC"/>
</dbReference>
<keyword evidence="1" id="KW-0119">Carbohydrate metabolism</keyword>
<protein>
    <submittedName>
        <fullName evidence="3">1,4-alpha-glucan branching enzyme</fullName>
        <ecNumber evidence="3">2.4.1.18</ecNumber>
    </submittedName>
</protein>
<dbReference type="FunFam" id="2.60.40.1180:FF:000002">
    <property type="entry name" value="1,4-alpha-glucan branching enzyme GlgB"/>
    <property type="match status" value="1"/>
</dbReference>
<dbReference type="PANTHER" id="PTHR43651">
    <property type="entry name" value="1,4-ALPHA-GLUCAN-BRANCHING ENZYME"/>
    <property type="match status" value="1"/>
</dbReference>